<feature type="region of interest" description="Disordered" evidence="2">
    <location>
        <begin position="418"/>
        <end position="440"/>
    </location>
</feature>
<feature type="compositionally biased region" description="Basic residues" evidence="2">
    <location>
        <begin position="235"/>
        <end position="247"/>
    </location>
</feature>
<feature type="compositionally biased region" description="Basic residues" evidence="2">
    <location>
        <begin position="418"/>
        <end position="427"/>
    </location>
</feature>
<feature type="compositionally biased region" description="Acidic residues" evidence="2">
    <location>
        <begin position="117"/>
        <end position="126"/>
    </location>
</feature>
<sequence length="440" mass="48066">MTLQARLVTEVHICGALTNTSVYATVADAVQRGFKVYLPVDCCGYRFESAHRDAVSEMTGRLGVESMPWAKVCEMWRAQADKTLEPATVMDTTKLQQVVENAIRAGEGGVVLSDPSSDSDDDDDYEYYPRGNRSAAQREERQAQIAASHAQLPKHLDEINRLLALHGGVPTQEPPAQAARTGPRVLPADRPRVRVPAQPAQVRRDAAKRTSMIHPDDTTAPIALDDPVPQETSRAVRKRGKRNKKKAAASSQASYEEVDPTPLLADAPKPAQPHKLDPAIEDGTGLPLSELKPVVPNIPTLAHRRAALGSSGLSLLDAAEPQGRRVLDLAAEDDASPALLEADSDDGSGEEGVYSSVRSGYIRASEAAGLARVVRPMPMLGRRRVPGRLRLMRRRWGDGGMGRKGGMGRVDRVMGWRKRKKQRKWRRDGRGGRRLIPVPN</sequence>
<dbReference type="Proteomes" id="UP000275078">
    <property type="component" value="Unassembled WGS sequence"/>
</dbReference>
<reference evidence="4 5" key="1">
    <citation type="journal article" date="2018" name="Nat. Ecol. Evol.">
        <title>Pezizomycetes genomes reveal the molecular basis of ectomycorrhizal truffle lifestyle.</title>
        <authorList>
            <person name="Murat C."/>
            <person name="Payen T."/>
            <person name="Noel B."/>
            <person name="Kuo A."/>
            <person name="Morin E."/>
            <person name="Chen J."/>
            <person name="Kohler A."/>
            <person name="Krizsan K."/>
            <person name="Balestrini R."/>
            <person name="Da Silva C."/>
            <person name="Montanini B."/>
            <person name="Hainaut M."/>
            <person name="Levati E."/>
            <person name="Barry K.W."/>
            <person name="Belfiori B."/>
            <person name="Cichocki N."/>
            <person name="Clum A."/>
            <person name="Dockter R.B."/>
            <person name="Fauchery L."/>
            <person name="Guy J."/>
            <person name="Iotti M."/>
            <person name="Le Tacon F."/>
            <person name="Lindquist E.A."/>
            <person name="Lipzen A."/>
            <person name="Malagnac F."/>
            <person name="Mello A."/>
            <person name="Molinier V."/>
            <person name="Miyauchi S."/>
            <person name="Poulain J."/>
            <person name="Riccioni C."/>
            <person name="Rubini A."/>
            <person name="Sitrit Y."/>
            <person name="Splivallo R."/>
            <person name="Traeger S."/>
            <person name="Wang M."/>
            <person name="Zifcakova L."/>
            <person name="Wipf D."/>
            <person name="Zambonelli A."/>
            <person name="Paolocci F."/>
            <person name="Nowrousian M."/>
            <person name="Ottonello S."/>
            <person name="Baldrian P."/>
            <person name="Spatafora J.W."/>
            <person name="Henrissat B."/>
            <person name="Nagy L.G."/>
            <person name="Aury J.M."/>
            <person name="Wincker P."/>
            <person name="Grigoriev I.V."/>
            <person name="Bonfante P."/>
            <person name="Martin F.M."/>
        </authorList>
    </citation>
    <scope>NUCLEOTIDE SEQUENCE [LARGE SCALE GENOMIC DNA]</scope>
    <source>
        <strain evidence="4 5">RN42</strain>
    </source>
</reference>
<evidence type="ECO:0000256" key="1">
    <source>
        <dbReference type="ARBA" id="ARBA00006336"/>
    </source>
</evidence>
<dbReference type="AlphaFoldDB" id="A0A3N4HHN6"/>
<protein>
    <recommendedName>
        <fullName evidence="3">Isochorismatase-like domain-containing protein</fullName>
    </recommendedName>
</protein>
<feature type="region of interest" description="Disordered" evidence="2">
    <location>
        <begin position="197"/>
        <end position="281"/>
    </location>
</feature>
<dbReference type="EMBL" id="ML119818">
    <property type="protein sequence ID" value="RPA73513.1"/>
    <property type="molecule type" value="Genomic_DNA"/>
</dbReference>
<evidence type="ECO:0000259" key="3">
    <source>
        <dbReference type="Pfam" id="PF00857"/>
    </source>
</evidence>
<evidence type="ECO:0000313" key="5">
    <source>
        <dbReference type="Proteomes" id="UP000275078"/>
    </source>
</evidence>
<keyword evidence="5" id="KW-1185">Reference proteome</keyword>
<feature type="region of interest" description="Disordered" evidence="2">
    <location>
        <begin position="106"/>
        <end position="138"/>
    </location>
</feature>
<feature type="domain" description="Isochorismatase-like" evidence="3">
    <location>
        <begin position="2"/>
        <end position="61"/>
    </location>
</feature>
<dbReference type="SUPFAM" id="SSF52499">
    <property type="entry name" value="Isochorismatase-like hydrolases"/>
    <property type="match status" value="1"/>
</dbReference>
<evidence type="ECO:0000313" key="4">
    <source>
        <dbReference type="EMBL" id="RPA73513.1"/>
    </source>
</evidence>
<dbReference type="InterPro" id="IPR036380">
    <property type="entry name" value="Isochorismatase-like_sf"/>
</dbReference>
<gene>
    <name evidence="4" type="ORF">BJ508DRAFT_49014</name>
</gene>
<organism evidence="4 5">
    <name type="scientific">Ascobolus immersus RN42</name>
    <dbReference type="NCBI Taxonomy" id="1160509"/>
    <lineage>
        <taxon>Eukaryota</taxon>
        <taxon>Fungi</taxon>
        <taxon>Dikarya</taxon>
        <taxon>Ascomycota</taxon>
        <taxon>Pezizomycotina</taxon>
        <taxon>Pezizomycetes</taxon>
        <taxon>Pezizales</taxon>
        <taxon>Ascobolaceae</taxon>
        <taxon>Ascobolus</taxon>
    </lineage>
</organism>
<proteinExistence type="inferred from homology"/>
<accession>A0A3N4HHN6</accession>
<dbReference type="InterPro" id="IPR000868">
    <property type="entry name" value="Isochorismatase-like_dom"/>
</dbReference>
<dbReference type="STRING" id="1160509.A0A3N4HHN6"/>
<name>A0A3N4HHN6_ASCIM</name>
<comment type="similarity">
    <text evidence="1">Belongs to the isochorismatase family.</text>
</comment>
<dbReference type="OrthoDB" id="445341at2759"/>
<evidence type="ECO:0000256" key="2">
    <source>
        <dbReference type="SAM" id="MobiDB-lite"/>
    </source>
</evidence>
<dbReference type="Gene3D" id="3.40.50.850">
    <property type="entry name" value="Isochorismatase-like"/>
    <property type="match status" value="1"/>
</dbReference>
<dbReference type="Pfam" id="PF00857">
    <property type="entry name" value="Isochorismatase"/>
    <property type="match status" value="1"/>
</dbReference>